<evidence type="ECO:0000313" key="2">
    <source>
        <dbReference type="EMBL" id="MDV7263443.1"/>
    </source>
</evidence>
<evidence type="ECO:0000313" key="3">
    <source>
        <dbReference type="Proteomes" id="UP001185863"/>
    </source>
</evidence>
<sequence>MTNQHVQLFSEQHPPAGTTPLPRGDEGDEPAQSVDAHHPTATEIHLTLFSDR</sequence>
<dbReference type="EMBL" id="JAWLUP010000003">
    <property type="protein sequence ID" value="MDV7263443.1"/>
    <property type="molecule type" value="Genomic_DNA"/>
</dbReference>
<dbReference type="AlphaFoldDB" id="A0AAE4UV13"/>
<accession>A0AAE4UV13</accession>
<protein>
    <submittedName>
        <fullName evidence="2">Uncharacterized protein</fullName>
    </submittedName>
</protein>
<dbReference type="Proteomes" id="UP001185863">
    <property type="component" value="Unassembled WGS sequence"/>
</dbReference>
<proteinExistence type="predicted"/>
<feature type="region of interest" description="Disordered" evidence="1">
    <location>
        <begin position="1"/>
        <end position="41"/>
    </location>
</feature>
<gene>
    <name evidence="2" type="ORF">R4315_02570</name>
</gene>
<feature type="compositionally biased region" description="Polar residues" evidence="1">
    <location>
        <begin position="1"/>
        <end position="10"/>
    </location>
</feature>
<name>A0AAE4UV13_9NOCA</name>
<organism evidence="2 3">
    <name type="scientific">Rhodococcus oxybenzonivorans</name>
    <dbReference type="NCBI Taxonomy" id="1990687"/>
    <lineage>
        <taxon>Bacteria</taxon>
        <taxon>Bacillati</taxon>
        <taxon>Actinomycetota</taxon>
        <taxon>Actinomycetes</taxon>
        <taxon>Mycobacteriales</taxon>
        <taxon>Nocardiaceae</taxon>
        <taxon>Rhodococcus</taxon>
    </lineage>
</organism>
<comment type="caution">
    <text evidence="2">The sequence shown here is derived from an EMBL/GenBank/DDBJ whole genome shotgun (WGS) entry which is preliminary data.</text>
</comment>
<reference evidence="2" key="1">
    <citation type="submission" date="2023-10" db="EMBL/GenBank/DDBJ databases">
        <title>Development of a sustainable strategy for remediation of hydrocarbon-contaminated territories based on the waste exchange concept.</title>
        <authorList>
            <person name="Krivoruchko A."/>
        </authorList>
    </citation>
    <scope>NUCLEOTIDE SEQUENCE</scope>
    <source>
        <strain evidence="2">IEGM 68</strain>
    </source>
</reference>
<dbReference type="RefSeq" id="WP_213572572.1">
    <property type="nucleotide sequence ID" value="NZ_JAWLUP010000003.1"/>
</dbReference>
<evidence type="ECO:0000256" key="1">
    <source>
        <dbReference type="SAM" id="MobiDB-lite"/>
    </source>
</evidence>